<dbReference type="EMBL" id="JWLZ01000167">
    <property type="protein sequence ID" value="KHT62908.1"/>
    <property type="molecule type" value="Genomic_DNA"/>
</dbReference>
<protein>
    <recommendedName>
        <fullName evidence="3 7">Flagella basal body P-ring formation protein FlgA</fullName>
    </recommendedName>
</protein>
<accession>A0A0B9G2A8</accession>
<dbReference type="InterPro" id="IPR017585">
    <property type="entry name" value="SAF_FlgA"/>
</dbReference>
<dbReference type="Pfam" id="PF13144">
    <property type="entry name" value="ChapFlgA"/>
    <property type="match status" value="1"/>
</dbReference>
<proteinExistence type="inferred from homology"/>
<dbReference type="CDD" id="cd11614">
    <property type="entry name" value="SAF_CpaB_FlgA_like"/>
    <property type="match status" value="1"/>
</dbReference>
<dbReference type="InterPro" id="IPR039246">
    <property type="entry name" value="Flagellar_FlgA"/>
</dbReference>
<dbReference type="InterPro" id="IPR041231">
    <property type="entry name" value="FlgA_N"/>
</dbReference>
<dbReference type="SMART" id="SM00858">
    <property type="entry name" value="SAF"/>
    <property type="match status" value="1"/>
</dbReference>
<evidence type="ECO:0000313" key="10">
    <source>
        <dbReference type="Proteomes" id="UP000031278"/>
    </source>
</evidence>
<comment type="similarity">
    <text evidence="2 7">Belongs to the FlgA family.</text>
</comment>
<comment type="caution">
    <text evidence="9">The sequence shown here is derived from an EMBL/GenBank/DDBJ whole genome shotgun (WGS) entry which is preliminary data.</text>
</comment>
<gene>
    <name evidence="9" type="ORF">RJ45_14810</name>
</gene>
<feature type="domain" description="SAF" evidence="8">
    <location>
        <begin position="124"/>
        <end position="186"/>
    </location>
</feature>
<dbReference type="InterPro" id="IPR013974">
    <property type="entry name" value="SAF"/>
</dbReference>
<evidence type="ECO:0000256" key="4">
    <source>
        <dbReference type="ARBA" id="ARBA00022729"/>
    </source>
</evidence>
<evidence type="ECO:0000256" key="5">
    <source>
        <dbReference type="ARBA" id="ARBA00022764"/>
    </source>
</evidence>
<dbReference type="Gene3D" id="2.30.30.760">
    <property type="match status" value="1"/>
</dbReference>
<evidence type="ECO:0000256" key="6">
    <source>
        <dbReference type="ARBA" id="ARBA00025643"/>
    </source>
</evidence>
<evidence type="ECO:0000256" key="1">
    <source>
        <dbReference type="ARBA" id="ARBA00004418"/>
    </source>
</evidence>
<dbReference type="NCBIfam" id="TIGR03170">
    <property type="entry name" value="flgA_cterm"/>
    <property type="match status" value="1"/>
</dbReference>
<dbReference type="RefSeq" id="WP_039463627.1">
    <property type="nucleotide sequence ID" value="NZ_JWLZ01000167.1"/>
</dbReference>
<evidence type="ECO:0000256" key="2">
    <source>
        <dbReference type="ARBA" id="ARBA00010474"/>
    </source>
</evidence>
<dbReference type="Gene3D" id="3.90.1210.10">
    <property type="entry name" value="Antifreeze-like/N-acetylneuraminic acid synthase C-terminal domain"/>
    <property type="match status" value="1"/>
</dbReference>
<name>A0A0B9G2A8_9GAMM</name>
<evidence type="ECO:0000259" key="8">
    <source>
        <dbReference type="SMART" id="SM00858"/>
    </source>
</evidence>
<reference evidence="9 10" key="1">
    <citation type="submission" date="2014-12" db="EMBL/GenBank/DDBJ databases">
        <title>Genome sequencing of Photobacterium gaetbulicola AD005a.</title>
        <authorList>
            <person name="Adrian T.G.S."/>
            <person name="Chan K.G."/>
        </authorList>
    </citation>
    <scope>NUCLEOTIDE SEQUENCE [LARGE SCALE GENOMIC DNA]</scope>
    <source>
        <strain evidence="9 10">AD005a</strain>
    </source>
</reference>
<feature type="chain" id="PRO_5005110843" description="Flagella basal body P-ring formation protein FlgA" evidence="7">
    <location>
        <begin position="24"/>
        <end position="249"/>
    </location>
</feature>
<dbReference type="GO" id="GO:0042597">
    <property type="term" value="C:periplasmic space"/>
    <property type="evidence" value="ECO:0007669"/>
    <property type="project" value="UniProtKB-SubCell"/>
</dbReference>
<dbReference type="Proteomes" id="UP000031278">
    <property type="component" value="Unassembled WGS sequence"/>
</dbReference>
<dbReference type="PANTHER" id="PTHR36307">
    <property type="entry name" value="FLAGELLA BASAL BODY P-RING FORMATION PROTEIN FLGA"/>
    <property type="match status" value="1"/>
</dbReference>
<evidence type="ECO:0000313" key="9">
    <source>
        <dbReference type="EMBL" id="KHT62908.1"/>
    </source>
</evidence>
<dbReference type="Pfam" id="PF17656">
    <property type="entry name" value="ChapFlgA_N"/>
    <property type="match status" value="1"/>
</dbReference>
<dbReference type="GO" id="GO:0044780">
    <property type="term" value="P:bacterial-type flagellum assembly"/>
    <property type="evidence" value="ECO:0007669"/>
    <property type="project" value="InterPro"/>
</dbReference>
<evidence type="ECO:0000256" key="3">
    <source>
        <dbReference type="ARBA" id="ARBA00014754"/>
    </source>
</evidence>
<keyword evidence="4 7" id="KW-0732">Signal</keyword>
<feature type="signal peptide" evidence="7">
    <location>
        <begin position="1"/>
        <end position="23"/>
    </location>
</feature>
<sequence>MIEIPRHSALIALLLTLPLASRAGEPAKPKSPAPAEAQITRQVSQAIKTAVSHAAKQHRWPPATPEITLRLPSGSHRLVECPSALDIERIDRRRYPAGRLRFAVSCPQPDSWQLTVQADVNVTVPVAFAARTVSKDAVLNAEDITLKATNIATINREFFASPKGYLGQRALRQIRRDQQLSPSHLSPAYLVAAGDKVIIQASNGEFSATMLGIALEGGYGDQQIRVRNTSSGKVIKAAITKPGLVTTLF</sequence>
<keyword evidence="5 7" id="KW-0574">Periplasm</keyword>
<organism evidence="9 10">
    <name type="scientific">Photobacterium gaetbulicola</name>
    <dbReference type="NCBI Taxonomy" id="1295392"/>
    <lineage>
        <taxon>Bacteria</taxon>
        <taxon>Pseudomonadati</taxon>
        <taxon>Pseudomonadota</taxon>
        <taxon>Gammaproteobacteria</taxon>
        <taxon>Vibrionales</taxon>
        <taxon>Vibrionaceae</taxon>
        <taxon>Photobacterium</taxon>
    </lineage>
</organism>
<comment type="subcellular location">
    <subcellularLocation>
        <location evidence="1 7">Periplasm</location>
    </subcellularLocation>
</comment>
<dbReference type="AlphaFoldDB" id="A0A0B9G2A8"/>
<keyword evidence="7" id="KW-1005">Bacterial flagellum biogenesis</keyword>
<comment type="function">
    <text evidence="6 7">Involved in the assembly process of the P-ring formation. It may associate with FlgF on the rod constituting a structure essential for the P-ring assembly or may act as a modulator protein for the P-ring assembly.</text>
</comment>
<evidence type="ECO:0000256" key="7">
    <source>
        <dbReference type="RuleBase" id="RU362063"/>
    </source>
</evidence>
<dbReference type="PANTHER" id="PTHR36307:SF1">
    <property type="entry name" value="FLAGELLA BASAL BODY P-RING FORMATION PROTEIN FLGA"/>
    <property type="match status" value="1"/>
</dbReference>